<dbReference type="AlphaFoldDB" id="A0A0S3AJQ7"/>
<dbReference type="KEGG" id="nur:ATY38_09210"/>
<feature type="signal peptide" evidence="1">
    <location>
        <begin position="1"/>
        <end position="21"/>
    </location>
</feature>
<dbReference type="Proteomes" id="UP000182882">
    <property type="component" value="Unassembled WGS sequence"/>
</dbReference>
<dbReference type="RefSeq" id="WP_062559038.1">
    <property type="nucleotide sequence ID" value="NZ_CP013341.1"/>
</dbReference>
<dbReference type="PROSITE" id="PS51257">
    <property type="entry name" value="PROKAR_LIPOPROTEIN"/>
    <property type="match status" value="1"/>
</dbReference>
<dbReference type="Proteomes" id="UP000219335">
    <property type="component" value="Unassembled WGS sequence"/>
</dbReference>
<reference evidence="5" key="1">
    <citation type="submission" date="2016-10" db="EMBL/GenBank/DDBJ databases">
        <authorList>
            <person name="Varghese N."/>
            <person name="Submissions S."/>
        </authorList>
    </citation>
    <scope>NUCLEOTIDE SEQUENCE [LARGE SCALE GENOMIC DNA]</scope>
    <source>
        <strain evidence="5">Nm10</strain>
    </source>
</reference>
<evidence type="ECO:0000313" key="6">
    <source>
        <dbReference type="Proteomes" id="UP000219335"/>
    </source>
</evidence>
<dbReference type="EMBL" id="OCMU01000002">
    <property type="protein sequence ID" value="SOD21125.1"/>
    <property type="molecule type" value="Genomic_DNA"/>
</dbReference>
<evidence type="ECO:0000313" key="5">
    <source>
        <dbReference type="Proteomes" id="UP000182882"/>
    </source>
</evidence>
<dbReference type="Proteomes" id="UP000244110">
    <property type="component" value="Unassembled WGS sequence"/>
</dbReference>
<evidence type="ECO:0000313" key="2">
    <source>
        <dbReference type="EMBL" id="PTQ79504.1"/>
    </source>
</evidence>
<feature type="chain" id="PRO_5015044431" evidence="1">
    <location>
        <begin position="22"/>
        <end position="192"/>
    </location>
</feature>
<reference evidence="2 7" key="4">
    <citation type="submission" date="2018-04" db="EMBL/GenBank/DDBJ databases">
        <title>Active sludge and wastewater microbial communities from Klosterneuburg, Austria.</title>
        <authorList>
            <person name="Wagner M."/>
        </authorList>
    </citation>
    <scope>NUCLEOTIDE SEQUENCE [LARGE SCALE GENOMIC DNA]</scope>
    <source>
        <strain evidence="2 7">Nm4</strain>
    </source>
</reference>
<organism evidence="2 7">
    <name type="scientific">Nitrosomonas ureae</name>
    <dbReference type="NCBI Taxonomy" id="44577"/>
    <lineage>
        <taxon>Bacteria</taxon>
        <taxon>Pseudomonadati</taxon>
        <taxon>Pseudomonadota</taxon>
        <taxon>Betaproteobacteria</taxon>
        <taxon>Nitrosomonadales</taxon>
        <taxon>Nitrosomonadaceae</taxon>
        <taxon>Nitrosomonas</taxon>
    </lineage>
</organism>
<evidence type="ECO:0000313" key="7">
    <source>
        <dbReference type="Proteomes" id="UP000244110"/>
    </source>
</evidence>
<proteinExistence type="predicted"/>
<reference evidence="3" key="2">
    <citation type="submission" date="2016-10" db="EMBL/GenBank/DDBJ databases">
        <authorList>
            <person name="de Groot N.N."/>
        </authorList>
    </citation>
    <scope>NUCLEOTIDE SEQUENCE [LARGE SCALE GENOMIC DNA]</scope>
    <source>
        <strain evidence="3">Nm10</strain>
    </source>
</reference>
<protein>
    <submittedName>
        <fullName evidence="2">Uncharacterized protein VcgC/VcgE DUF2780</fullName>
    </submittedName>
</protein>
<sequence>MRKINHYLIAIAVSFSISGCATNTGGTGSLGAIDQGLSSVESAAQSSRQILNAGATAANDPAGMAQIGLVDILSHRLGVSSQQALGGAGAIFQMAQSNMDPQAFATISRSIPGMDNMLSAAPAMSNLSGNLSSLMGDKNNSLGNAAALAASFQQLNLSPDMIGQFIPVITSYVSKASGQASASLLQSALTGR</sequence>
<dbReference type="EMBL" id="FNLN01000046">
    <property type="protein sequence ID" value="SDU29814.1"/>
    <property type="molecule type" value="Genomic_DNA"/>
</dbReference>
<evidence type="ECO:0000256" key="1">
    <source>
        <dbReference type="SAM" id="SignalP"/>
    </source>
</evidence>
<dbReference type="Pfam" id="PF11075">
    <property type="entry name" value="DUF2780"/>
    <property type="match status" value="1"/>
</dbReference>
<dbReference type="EMBL" id="QAOL01000049">
    <property type="protein sequence ID" value="PTQ79504.1"/>
    <property type="molecule type" value="Genomic_DNA"/>
</dbReference>
<evidence type="ECO:0000313" key="4">
    <source>
        <dbReference type="EMBL" id="SOD21125.1"/>
    </source>
</evidence>
<reference evidence="4 6" key="3">
    <citation type="submission" date="2017-09" db="EMBL/GenBank/DDBJ databases">
        <authorList>
            <person name="Ehlers B."/>
            <person name="Leendertz F.H."/>
        </authorList>
    </citation>
    <scope>NUCLEOTIDE SEQUENCE [LARGE SCALE GENOMIC DNA]</scope>
    <source>
        <strain evidence="4 6">Nm42</strain>
    </source>
</reference>
<name>A0A0S3AJQ7_9PROT</name>
<evidence type="ECO:0000313" key="3">
    <source>
        <dbReference type="EMBL" id="SDU29814.1"/>
    </source>
</evidence>
<accession>A0A0S3AJQ7</accession>
<keyword evidence="5" id="KW-1185">Reference proteome</keyword>
<dbReference type="InterPro" id="IPR021302">
    <property type="entry name" value="DUF2780_VcgC/VcgE"/>
</dbReference>
<keyword evidence="1" id="KW-0732">Signal</keyword>
<gene>
    <name evidence="2" type="ORF">C8R28_104912</name>
    <name evidence="3" type="ORF">SAMN05216406_1464</name>
    <name evidence="4" type="ORF">SAMN06297164_3207</name>
</gene>